<dbReference type="RefSeq" id="WP_090922361.1">
    <property type="nucleotide sequence ID" value="NZ_FMVM01000012.1"/>
</dbReference>
<sequence>MTNFKYVETITTSQDLLNKMKEEVTSFEKYPFESTAGETAESNSWKVFYEEKDAENRISLLILQGTMSIGTTDKPLTKKYYVQFTNHAIVPRVITPTPKYVEHSTLTVQLLEGLEGEEPAALPVKTLPTFKLTGHPVLYQWALESHTPTDRNKEKPVYMYINVMNNRLAMVLVADPAVNFLDYKKSFLYVGALKPFKYNLNDVDGNVMLTAGAVIAEPDIAQIAKDETYYYGQYTSAGNNTLQMLKTKSGIEFQSHYPSFITQAPPVGKAFVDPELGDTGLELEPQGFQASKWTSKYHLSPIYVVHPYEGYRGQFDNCIAVTKHNILHLDELIIDVEGKPWHQEVYRYFDTDTQQNFMNLSANQRMGVAILKEVRYSSKQV</sequence>
<evidence type="ECO:0000313" key="2">
    <source>
        <dbReference type="Proteomes" id="UP000198538"/>
    </source>
</evidence>
<name>A0A1G5JVJ4_9BACL</name>
<keyword evidence="2" id="KW-1185">Reference proteome</keyword>
<accession>A0A1G5JVJ4</accession>
<reference evidence="2" key="1">
    <citation type="submission" date="2016-10" db="EMBL/GenBank/DDBJ databases">
        <authorList>
            <person name="Varghese N."/>
            <person name="Submissions S."/>
        </authorList>
    </citation>
    <scope>NUCLEOTIDE SEQUENCE [LARGE SCALE GENOMIC DNA]</scope>
    <source>
        <strain evidence="2">BL9</strain>
    </source>
</reference>
<dbReference type="Proteomes" id="UP000198538">
    <property type="component" value="Unassembled WGS sequence"/>
</dbReference>
<dbReference type="AlphaFoldDB" id="A0A1G5JVJ4"/>
<organism evidence="1 2">
    <name type="scientific">Paenibacillus polysaccharolyticus</name>
    <dbReference type="NCBI Taxonomy" id="582692"/>
    <lineage>
        <taxon>Bacteria</taxon>
        <taxon>Bacillati</taxon>
        <taxon>Bacillota</taxon>
        <taxon>Bacilli</taxon>
        <taxon>Bacillales</taxon>
        <taxon>Paenibacillaceae</taxon>
        <taxon>Paenibacillus</taxon>
    </lineage>
</organism>
<proteinExistence type="predicted"/>
<dbReference type="EMBL" id="FMVM01000012">
    <property type="protein sequence ID" value="SCY91870.1"/>
    <property type="molecule type" value="Genomic_DNA"/>
</dbReference>
<dbReference type="STRING" id="582692.SAMN05720606_11231"/>
<gene>
    <name evidence="1" type="ORF">SAMN05720606_11231</name>
</gene>
<protein>
    <submittedName>
        <fullName evidence="1">Uncharacterized protein</fullName>
    </submittedName>
</protein>
<evidence type="ECO:0000313" key="1">
    <source>
        <dbReference type="EMBL" id="SCY91870.1"/>
    </source>
</evidence>